<protein>
    <submittedName>
        <fullName evidence="2 3">Uncharacterized protein</fullName>
    </submittedName>
</protein>
<evidence type="ECO:0000313" key="4">
    <source>
        <dbReference type="Proteomes" id="UP000008810"/>
    </source>
</evidence>
<feature type="compositionally biased region" description="Gly residues" evidence="1">
    <location>
        <begin position="173"/>
        <end position="185"/>
    </location>
</feature>
<sequence>MNSEMSATLPDLRGRGGEMGFGLSVEEGGGRGAAIAGGWRGRVAVGNRERRGNQGHAVTGGPAVEHVVTGGRAAADAARGHCVVDVRAASARRRLTTRGPPPSLRSQARAAAVVRLPHQRRLVRAAPRHNTHRPRHRAGAARGVQGGCCVSRRSDSRREATTTLAGDCRAGQGRAGGGSRGGAGHNEGFPTAVVGDFQTAEPSTWTVVRLIATLATTVA</sequence>
<dbReference type="Gramene" id="KQJ95905">
    <property type="protein sequence ID" value="KQJ95905"/>
    <property type="gene ID" value="BRADI_3g19722v3"/>
</dbReference>
<reference evidence="3" key="3">
    <citation type="submission" date="2018-08" db="UniProtKB">
        <authorList>
            <consortium name="EnsemblPlants"/>
        </authorList>
    </citation>
    <scope>IDENTIFICATION</scope>
    <source>
        <strain evidence="3">cv. Bd21</strain>
    </source>
</reference>
<reference evidence="2" key="2">
    <citation type="submission" date="2017-06" db="EMBL/GenBank/DDBJ databases">
        <title>WGS assembly of Brachypodium distachyon.</title>
        <authorList>
            <consortium name="The International Brachypodium Initiative"/>
            <person name="Lucas S."/>
            <person name="Harmon-Smith M."/>
            <person name="Lail K."/>
            <person name="Tice H."/>
            <person name="Grimwood J."/>
            <person name="Bruce D."/>
            <person name="Barry K."/>
            <person name="Shu S."/>
            <person name="Lindquist E."/>
            <person name="Wang M."/>
            <person name="Pitluck S."/>
            <person name="Vogel J.P."/>
            <person name="Garvin D.F."/>
            <person name="Mockler T.C."/>
            <person name="Schmutz J."/>
            <person name="Rokhsar D."/>
            <person name="Bevan M.W."/>
        </authorList>
    </citation>
    <scope>NUCLEOTIDE SEQUENCE</scope>
    <source>
        <strain evidence="2">Bd21</strain>
    </source>
</reference>
<evidence type="ECO:0000313" key="2">
    <source>
        <dbReference type="EMBL" id="KQJ95905.1"/>
    </source>
</evidence>
<dbReference type="AlphaFoldDB" id="A0A0Q3Q2Q5"/>
<accession>A0A0Q3Q2Q5</accession>
<evidence type="ECO:0000313" key="3">
    <source>
        <dbReference type="EnsemblPlants" id="KQJ95905"/>
    </source>
</evidence>
<proteinExistence type="predicted"/>
<evidence type="ECO:0000256" key="1">
    <source>
        <dbReference type="SAM" id="MobiDB-lite"/>
    </source>
</evidence>
<dbReference type="Proteomes" id="UP000008810">
    <property type="component" value="Chromosome 3"/>
</dbReference>
<gene>
    <name evidence="2" type="ORF">BRADI_3g19722v3</name>
</gene>
<dbReference type="EnsemblPlants" id="KQJ95905">
    <property type="protein sequence ID" value="KQJ95905"/>
    <property type="gene ID" value="BRADI_3g19722v3"/>
</dbReference>
<reference evidence="2 3" key="1">
    <citation type="journal article" date="2010" name="Nature">
        <title>Genome sequencing and analysis of the model grass Brachypodium distachyon.</title>
        <authorList>
            <consortium name="International Brachypodium Initiative"/>
        </authorList>
    </citation>
    <scope>NUCLEOTIDE SEQUENCE [LARGE SCALE GENOMIC DNA]</scope>
    <source>
        <strain evidence="2 3">Bd21</strain>
    </source>
</reference>
<dbReference type="EMBL" id="CM000882">
    <property type="protein sequence ID" value="KQJ95905.1"/>
    <property type="molecule type" value="Genomic_DNA"/>
</dbReference>
<name>A0A0Q3Q2Q5_BRADI</name>
<keyword evidence="4" id="KW-1185">Reference proteome</keyword>
<organism evidence="2">
    <name type="scientific">Brachypodium distachyon</name>
    <name type="common">Purple false brome</name>
    <name type="synonym">Trachynia distachya</name>
    <dbReference type="NCBI Taxonomy" id="15368"/>
    <lineage>
        <taxon>Eukaryota</taxon>
        <taxon>Viridiplantae</taxon>
        <taxon>Streptophyta</taxon>
        <taxon>Embryophyta</taxon>
        <taxon>Tracheophyta</taxon>
        <taxon>Spermatophyta</taxon>
        <taxon>Magnoliopsida</taxon>
        <taxon>Liliopsida</taxon>
        <taxon>Poales</taxon>
        <taxon>Poaceae</taxon>
        <taxon>BOP clade</taxon>
        <taxon>Pooideae</taxon>
        <taxon>Stipodae</taxon>
        <taxon>Brachypodieae</taxon>
        <taxon>Brachypodium</taxon>
    </lineage>
</organism>
<feature type="region of interest" description="Disordered" evidence="1">
    <location>
        <begin position="155"/>
        <end position="186"/>
    </location>
</feature>
<dbReference type="InParanoid" id="A0A0Q3Q2Q5"/>